<dbReference type="AlphaFoldDB" id="A0A1C6R847"/>
<dbReference type="STRING" id="145857.GA0070616_0145"/>
<name>A0A1C6R847_9ACTN</name>
<keyword evidence="2" id="KW-1185">Reference proteome</keyword>
<evidence type="ECO:0000313" key="1">
    <source>
        <dbReference type="EMBL" id="SCL13159.1"/>
    </source>
</evidence>
<evidence type="ECO:0000313" key="2">
    <source>
        <dbReference type="Proteomes" id="UP000199699"/>
    </source>
</evidence>
<organism evidence="1 2">
    <name type="scientific">Micromonospora nigra</name>
    <dbReference type="NCBI Taxonomy" id="145857"/>
    <lineage>
        <taxon>Bacteria</taxon>
        <taxon>Bacillati</taxon>
        <taxon>Actinomycetota</taxon>
        <taxon>Actinomycetes</taxon>
        <taxon>Micromonosporales</taxon>
        <taxon>Micromonosporaceae</taxon>
        <taxon>Micromonospora</taxon>
    </lineage>
</organism>
<reference evidence="1 2" key="1">
    <citation type="submission" date="2016-06" db="EMBL/GenBank/DDBJ databases">
        <authorList>
            <person name="Kjaerup R.B."/>
            <person name="Dalgaard T.S."/>
            <person name="Juul-Madsen H.R."/>
        </authorList>
    </citation>
    <scope>NUCLEOTIDE SEQUENCE [LARGE SCALE GENOMIC DNA]</scope>
    <source>
        <strain evidence="1 2">DSM 43818</strain>
    </source>
</reference>
<dbReference type="Proteomes" id="UP000199699">
    <property type="component" value="Unassembled WGS sequence"/>
</dbReference>
<proteinExistence type="predicted"/>
<gene>
    <name evidence="1" type="ORF">GA0070616_0145</name>
</gene>
<dbReference type="EMBL" id="FMHT01000002">
    <property type="protein sequence ID" value="SCL13159.1"/>
    <property type="molecule type" value="Genomic_DNA"/>
</dbReference>
<sequence length="277" mass="31164">MQLLAYCKGMPDLTDDIAALLHPLPRPLPAHADDHETDLYERQLKEVLTCRADTVRRLREVWTTHDYDPLLFALGEQQRVKAAAEERIRLLVAYAREFVSPRPYTQEALAAEMEASPSAVRGAYDHQDVEIVASATGRRTTVVQQPAAPGTLNALISELEDRTSAPGREHVAGVAQALLDHGWTPYPPVRRTPNPKYARRYVRWERRWPHGTVISLYQEPAGFLGTYARMAPDDPRWFSETYGINADGEKVTASDIATALAAYINRVSQHDAERGRR</sequence>
<accession>A0A1C6R847</accession>
<protein>
    <submittedName>
        <fullName evidence="1">Uncharacterized protein</fullName>
    </submittedName>
</protein>